<reference evidence="2 3" key="1">
    <citation type="submission" date="2016-02" db="EMBL/GenBank/DDBJ databases">
        <title>Genome analysis of coral dinoflagellate symbionts highlights evolutionary adaptations to a symbiotic lifestyle.</title>
        <authorList>
            <person name="Aranda M."/>
            <person name="Li Y."/>
            <person name="Liew Y.J."/>
            <person name="Baumgarten S."/>
            <person name="Simakov O."/>
            <person name="Wilson M."/>
            <person name="Piel J."/>
            <person name="Ashoor H."/>
            <person name="Bougouffa S."/>
            <person name="Bajic V.B."/>
            <person name="Ryu T."/>
            <person name="Ravasi T."/>
            <person name="Bayer T."/>
            <person name="Micklem G."/>
            <person name="Kim H."/>
            <person name="Bhak J."/>
            <person name="Lajeunesse T.C."/>
            <person name="Voolstra C.R."/>
        </authorList>
    </citation>
    <scope>NUCLEOTIDE SEQUENCE [LARGE SCALE GENOMIC DNA]</scope>
    <source>
        <strain evidence="2 3">CCMP2467</strain>
    </source>
</reference>
<sequence>MALQARQSRGCSEAQARTSRGEVFGGRPSTRSRDPRHLAIALNHTGRQERRTKPSVCATRLRRLSHGSRLAISCSWPEQDLEPAVLPTSRTSAIEASLPLFLVEGCRLNVPMNVKNQDAALEHLPRRERCLVVLAQAIGFESAAWGVRITHEHTSCTARRSTLQAYPLEALKVSKVKMGFESFKVEDEEQRFTQQLVQ</sequence>
<comment type="caution">
    <text evidence="2">The sequence shown here is derived from an EMBL/GenBank/DDBJ whole genome shotgun (WGS) entry which is preliminary data.</text>
</comment>
<evidence type="ECO:0000313" key="3">
    <source>
        <dbReference type="Proteomes" id="UP000186817"/>
    </source>
</evidence>
<dbReference type="AlphaFoldDB" id="A0A1Q9BXC8"/>
<dbReference type="Proteomes" id="UP000186817">
    <property type="component" value="Unassembled WGS sequence"/>
</dbReference>
<evidence type="ECO:0000313" key="2">
    <source>
        <dbReference type="EMBL" id="OLP75294.1"/>
    </source>
</evidence>
<feature type="compositionally biased region" description="Polar residues" evidence="1">
    <location>
        <begin position="1"/>
        <end position="18"/>
    </location>
</feature>
<keyword evidence="3" id="KW-1185">Reference proteome</keyword>
<gene>
    <name evidence="2" type="ORF">AK812_SmicGene44937</name>
</gene>
<name>A0A1Q9BXC8_SYMMI</name>
<accession>A0A1Q9BXC8</accession>
<dbReference type="EMBL" id="LSRX01002611">
    <property type="protein sequence ID" value="OLP75294.1"/>
    <property type="molecule type" value="Genomic_DNA"/>
</dbReference>
<proteinExistence type="predicted"/>
<evidence type="ECO:0000256" key="1">
    <source>
        <dbReference type="SAM" id="MobiDB-lite"/>
    </source>
</evidence>
<protein>
    <submittedName>
        <fullName evidence="2">Uncharacterized protein</fullName>
    </submittedName>
</protein>
<feature type="region of interest" description="Disordered" evidence="1">
    <location>
        <begin position="1"/>
        <end position="34"/>
    </location>
</feature>
<organism evidence="2 3">
    <name type="scientific">Symbiodinium microadriaticum</name>
    <name type="common">Dinoflagellate</name>
    <name type="synonym">Zooxanthella microadriatica</name>
    <dbReference type="NCBI Taxonomy" id="2951"/>
    <lineage>
        <taxon>Eukaryota</taxon>
        <taxon>Sar</taxon>
        <taxon>Alveolata</taxon>
        <taxon>Dinophyceae</taxon>
        <taxon>Suessiales</taxon>
        <taxon>Symbiodiniaceae</taxon>
        <taxon>Symbiodinium</taxon>
    </lineage>
</organism>